<proteinExistence type="predicted"/>
<protein>
    <recommendedName>
        <fullName evidence="1">ABC transporter domain-containing protein</fullName>
    </recommendedName>
</protein>
<dbReference type="EMBL" id="NBTZ01000179">
    <property type="protein sequence ID" value="OTP65578.1"/>
    <property type="molecule type" value="Genomic_DNA"/>
</dbReference>
<accession>A0A242M3E6</accession>
<name>A0A242M3E6_CABSO</name>
<comment type="caution">
    <text evidence="2">The sequence shown here is derived from an EMBL/GenBank/DDBJ whole genome shotgun (WGS) entry which is preliminary data.</text>
</comment>
<dbReference type="Gene3D" id="3.40.50.300">
    <property type="entry name" value="P-loop containing nucleotide triphosphate hydrolases"/>
    <property type="match status" value="1"/>
</dbReference>
<reference evidence="2 3" key="1">
    <citation type="submission" date="2017-03" db="EMBL/GenBank/DDBJ databases">
        <title>Genome analysis of strain PAMC 26577.</title>
        <authorList>
            <person name="Oh H.-M."/>
            <person name="Yang J.-A."/>
        </authorList>
    </citation>
    <scope>NUCLEOTIDE SEQUENCE [LARGE SCALE GENOMIC DNA]</scope>
    <source>
        <strain evidence="2 3">PAMC 26577</strain>
    </source>
</reference>
<evidence type="ECO:0000259" key="1">
    <source>
        <dbReference type="Pfam" id="PF00005"/>
    </source>
</evidence>
<dbReference type="InterPro" id="IPR027417">
    <property type="entry name" value="P-loop_NTPase"/>
</dbReference>
<feature type="domain" description="ABC transporter" evidence="1">
    <location>
        <begin position="2"/>
        <end position="57"/>
    </location>
</feature>
<dbReference type="GO" id="GO:0016887">
    <property type="term" value="F:ATP hydrolysis activity"/>
    <property type="evidence" value="ECO:0007669"/>
    <property type="project" value="InterPro"/>
</dbReference>
<dbReference type="InterPro" id="IPR003439">
    <property type="entry name" value="ABC_transporter-like_ATP-bd"/>
</dbReference>
<organism evidence="2 3">
    <name type="scientific">Caballeronia sordidicola</name>
    <name type="common">Burkholderia sordidicola</name>
    <dbReference type="NCBI Taxonomy" id="196367"/>
    <lineage>
        <taxon>Bacteria</taxon>
        <taxon>Pseudomonadati</taxon>
        <taxon>Pseudomonadota</taxon>
        <taxon>Betaproteobacteria</taxon>
        <taxon>Burkholderiales</taxon>
        <taxon>Burkholderiaceae</taxon>
        <taxon>Caballeronia</taxon>
    </lineage>
</organism>
<dbReference type="GO" id="GO:0005524">
    <property type="term" value="F:ATP binding"/>
    <property type="evidence" value="ECO:0007669"/>
    <property type="project" value="InterPro"/>
</dbReference>
<dbReference type="Proteomes" id="UP000195221">
    <property type="component" value="Unassembled WGS sequence"/>
</dbReference>
<dbReference type="SUPFAM" id="SSF52540">
    <property type="entry name" value="P-loop containing nucleoside triphosphate hydrolases"/>
    <property type="match status" value="1"/>
</dbReference>
<dbReference type="Pfam" id="PF00005">
    <property type="entry name" value="ABC_tran"/>
    <property type="match status" value="1"/>
</dbReference>
<sequence length="57" mass="6269">MTINGPSGFGKSTFIHCVNDLEIPTEGTVTLGDVTTNAHDRREMTKLREDVGMMSQE</sequence>
<evidence type="ECO:0000313" key="3">
    <source>
        <dbReference type="Proteomes" id="UP000195221"/>
    </source>
</evidence>
<dbReference type="RefSeq" id="WP_269467672.1">
    <property type="nucleotide sequence ID" value="NZ_NBTZ01000179.1"/>
</dbReference>
<dbReference type="AlphaFoldDB" id="A0A242M3E6"/>
<evidence type="ECO:0000313" key="2">
    <source>
        <dbReference type="EMBL" id="OTP65578.1"/>
    </source>
</evidence>
<gene>
    <name evidence="2" type="ORF">PAMC26577_39280</name>
</gene>